<dbReference type="GeneTree" id="ENSGT00980000200214"/>
<reference evidence="9" key="4">
    <citation type="submission" date="2025-09" db="UniProtKB">
        <authorList>
            <consortium name="Ensembl"/>
        </authorList>
    </citation>
    <scope>IDENTIFICATION</scope>
</reference>
<dbReference type="HOGENOM" id="CLU_701213_0_0_1"/>
<comment type="subcellular location">
    <subcellularLocation>
        <location evidence="1">Secreted</location>
    </subcellularLocation>
</comment>
<keyword evidence="10" id="KW-1185">Reference proteome</keyword>
<protein>
    <recommendedName>
        <fullName evidence="8">P-type domain-containing protein</fullName>
    </recommendedName>
</protein>
<dbReference type="Pfam" id="PF00090">
    <property type="entry name" value="TSP_1"/>
    <property type="match status" value="3"/>
</dbReference>
<dbReference type="InterPro" id="IPR052065">
    <property type="entry name" value="Compl_asym_regulator"/>
</dbReference>
<name>F6Q671_CIOIN</name>
<dbReference type="Gene3D" id="2.20.100.10">
    <property type="entry name" value="Thrombospondin type-1 (TSP1) repeat"/>
    <property type="match status" value="3"/>
</dbReference>
<keyword evidence="2" id="KW-0964">Secreted</keyword>
<reference evidence="9" key="2">
    <citation type="journal article" date="2008" name="Genome Biol.">
        <title>Improved genome assembly and evidence-based global gene model set for the chordate Ciona intestinalis: new insight into intron and operon populations.</title>
        <authorList>
            <person name="Satou Y."/>
            <person name="Mineta K."/>
            <person name="Ogasawara M."/>
            <person name="Sasakura Y."/>
            <person name="Shoguchi E."/>
            <person name="Ueno K."/>
            <person name="Yamada L."/>
            <person name="Matsumoto J."/>
            <person name="Wasserscheid J."/>
            <person name="Dewar K."/>
            <person name="Wiley G.B."/>
            <person name="Macmil S.L."/>
            <person name="Roe B.A."/>
            <person name="Zeller R.W."/>
            <person name="Hastings K.E."/>
            <person name="Lemaire P."/>
            <person name="Lindquist E."/>
            <person name="Endo T."/>
            <person name="Hotta K."/>
            <person name="Inaba K."/>
        </authorList>
    </citation>
    <scope>NUCLEOTIDE SEQUENCE [LARGE SCALE GENOMIC DNA]</scope>
    <source>
        <strain evidence="9">wild type</strain>
    </source>
</reference>
<evidence type="ECO:0000256" key="3">
    <source>
        <dbReference type="ARBA" id="ARBA00022729"/>
    </source>
</evidence>
<sequence>MDKTCVLILLIVATVSAQLDIPADQCQCWVPTYKRAPCNVYSPNMGRTQCEGMGCCYHESGQMNTPTCYRRTAQCPPRQCLIPASERSVCITANLGPNRCLNGQCCYDGGSAPHCYRPIGGQPVPAYDTSLRLSMFSNGNENTPFSPKGYLHHGNAMLVVGGCATAVIPCGTSKTNRDQCSRFMCCWIPSRRLPSGQACFTSVYNFIKFPFAKWDNWGEWTTCTASACGTGTQTRTRTCIDGQVGQNGCEGSETDTQACQGSCTISWGAWAQWSTCQSAEPTCTSGTRSRSRVCVNQAGVTQANTACTTGAASESETCNAQLCPAYTQWAGSCSVTCGGGIQNRARTCTTTPTGPIPSSCTTIAGQACNTQSCNKDLDIMFIVDSSQQLDSCSA</sequence>
<dbReference type="SUPFAM" id="SSF57492">
    <property type="entry name" value="Trefoil"/>
    <property type="match status" value="2"/>
</dbReference>
<proteinExistence type="predicted"/>
<evidence type="ECO:0000256" key="2">
    <source>
        <dbReference type="ARBA" id="ARBA00022525"/>
    </source>
</evidence>
<dbReference type="PROSITE" id="PS51448">
    <property type="entry name" value="P_TREFOIL_2"/>
    <property type="match status" value="2"/>
</dbReference>
<dbReference type="Proteomes" id="UP000008144">
    <property type="component" value="Chromosome 6"/>
</dbReference>
<dbReference type="InterPro" id="IPR044913">
    <property type="entry name" value="P_trefoil_dom_sf"/>
</dbReference>
<dbReference type="InParanoid" id="F6Q671"/>
<comment type="caution">
    <text evidence="6">Lacks conserved residue(s) required for the propagation of feature annotation.</text>
</comment>
<dbReference type="AlphaFoldDB" id="F6Q671"/>
<dbReference type="PANTHER" id="PTHR22906:SF43">
    <property type="entry name" value="PROPERDIN"/>
    <property type="match status" value="1"/>
</dbReference>
<accession>F6Q671</accession>
<keyword evidence="5 6" id="KW-1015">Disulfide bond</keyword>
<feature type="chain" id="PRO_5003339605" description="P-type domain-containing protein" evidence="7">
    <location>
        <begin position="18"/>
        <end position="394"/>
    </location>
</feature>
<organism evidence="9 10">
    <name type="scientific">Ciona intestinalis</name>
    <name type="common">Transparent sea squirt</name>
    <name type="synonym">Ascidia intestinalis</name>
    <dbReference type="NCBI Taxonomy" id="7719"/>
    <lineage>
        <taxon>Eukaryota</taxon>
        <taxon>Metazoa</taxon>
        <taxon>Chordata</taxon>
        <taxon>Tunicata</taxon>
        <taxon>Ascidiacea</taxon>
        <taxon>Phlebobranchia</taxon>
        <taxon>Cionidae</taxon>
        <taxon>Ciona</taxon>
    </lineage>
</organism>
<feature type="disulfide bond" evidence="6">
    <location>
        <begin position="90"/>
        <end position="105"/>
    </location>
</feature>
<evidence type="ECO:0000256" key="7">
    <source>
        <dbReference type="SAM" id="SignalP"/>
    </source>
</evidence>
<feature type="signal peptide" evidence="7">
    <location>
        <begin position="1"/>
        <end position="17"/>
    </location>
</feature>
<dbReference type="PANTHER" id="PTHR22906">
    <property type="entry name" value="PROPERDIN"/>
    <property type="match status" value="1"/>
</dbReference>
<dbReference type="SMART" id="SM00209">
    <property type="entry name" value="TSP1"/>
    <property type="match status" value="3"/>
</dbReference>
<keyword evidence="3 7" id="KW-0732">Signal</keyword>
<keyword evidence="4" id="KW-0677">Repeat</keyword>
<feature type="domain" description="P-type" evidence="8">
    <location>
        <begin position="24"/>
        <end position="72"/>
    </location>
</feature>
<evidence type="ECO:0000313" key="9">
    <source>
        <dbReference type="Ensembl" id="ENSCINP00000020489.3"/>
    </source>
</evidence>
<dbReference type="InterPro" id="IPR000519">
    <property type="entry name" value="P_trefoil_dom"/>
</dbReference>
<dbReference type="SUPFAM" id="SSF82895">
    <property type="entry name" value="TSP-1 type 1 repeat"/>
    <property type="match status" value="3"/>
</dbReference>
<dbReference type="Pfam" id="PF00088">
    <property type="entry name" value="Trefoil"/>
    <property type="match status" value="2"/>
</dbReference>
<feature type="disulfide bond" evidence="6">
    <location>
        <begin position="80"/>
        <end position="106"/>
    </location>
</feature>
<evidence type="ECO:0000256" key="4">
    <source>
        <dbReference type="ARBA" id="ARBA00022737"/>
    </source>
</evidence>
<dbReference type="Ensembl" id="ENSCINT00000020489.3">
    <property type="protein sequence ID" value="ENSCINP00000020489.3"/>
    <property type="gene ID" value="ENSCING00000010297.3"/>
</dbReference>
<feature type="domain" description="P-type" evidence="8">
    <location>
        <begin position="78"/>
        <end position="119"/>
    </location>
</feature>
<reference evidence="9" key="3">
    <citation type="submission" date="2025-08" db="UniProtKB">
        <authorList>
            <consortium name="Ensembl"/>
        </authorList>
    </citation>
    <scope>IDENTIFICATION</scope>
</reference>
<dbReference type="Gene3D" id="4.10.110.10">
    <property type="entry name" value="Spasmolytic Protein, domain 1"/>
    <property type="match status" value="1"/>
</dbReference>
<evidence type="ECO:0000313" key="10">
    <source>
        <dbReference type="Proteomes" id="UP000008144"/>
    </source>
</evidence>
<dbReference type="STRING" id="7719.ENSCINP00000020489"/>
<dbReference type="EMBL" id="EAAA01002273">
    <property type="status" value="NOT_ANNOTATED_CDS"/>
    <property type="molecule type" value="Genomic_DNA"/>
</dbReference>
<evidence type="ECO:0000259" key="8">
    <source>
        <dbReference type="PROSITE" id="PS51448"/>
    </source>
</evidence>
<dbReference type="OMA" id="CCYDGGS"/>
<evidence type="ECO:0000256" key="1">
    <source>
        <dbReference type="ARBA" id="ARBA00004613"/>
    </source>
</evidence>
<evidence type="ECO:0000256" key="6">
    <source>
        <dbReference type="PROSITE-ProRule" id="PRU00779"/>
    </source>
</evidence>
<reference evidence="10" key="1">
    <citation type="journal article" date="2002" name="Science">
        <title>The draft genome of Ciona intestinalis: insights into chordate and vertebrate origins.</title>
        <authorList>
            <person name="Dehal P."/>
            <person name="Satou Y."/>
            <person name="Campbell R.K."/>
            <person name="Chapman J."/>
            <person name="Degnan B."/>
            <person name="De Tomaso A."/>
            <person name="Davidson B."/>
            <person name="Di Gregorio A."/>
            <person name="Gelpke M."/>
            <person name="Goodstein D.M."/>
            <person name="Harafuji N."/>
            <person name="Hastings K.E."/>
            <person name="Ho I."/>
            <person name="Hotta K."/>
            <person name="Huang W."/>
            <person name="Kawashima T."/>
            <person name="Lemaire P."/>
            <person name="Martinez D."/>
            <person name="Meinertzhagen I.A."/>
            <person name="Necula S."/>
            <person name="Nonaka M."/>
            <person name="Putnam N."/>
            <person name="Rash S."/>
            <person name="Saiga H."/>
            <person name="Satake M."/>
            <person name="Terry A."/>
            <person name="Yamada L."/>
            <person name="Wang H.G."/>
            <person name="Awazu S."/>
            <person name="Azumi K."/>
            <person name="Boore J."/>
            <person name="Branno M."/>
            <person name="Chin-Bow S."/>
            <person name="DeSantis R."/>
            <person name="Doyle S."/>
            <person name="Francino P."/>
            <person name="Keys D.N."/>
            <person name="Haga S."/>
            <person name="Hayashi H."/>
            <person name="Hino K."/>
            <person name="Imai K.S."/>
            <person name="Inaba K."/>
            <person name="Kano S."/>
            <person name="Kobayashi K."/>
            <person name="Kobayashi M."/>
            <person name="Lee B.I."/>
            <person name="Makabe K.W."/>
            <person name="Manohar C."/>
            <person name="Matassi G."/>
            <person name="Medina M."/>
            <person name="Mochizuki Y."/>
            <person name="Mount S."/>
            <person name="Morishita T."/>
            <person name="Miura S."/>
            <person name="Nakayama A."/>
            <person name="Nishizaka S."/>
            <person name="Nomoto H."/>
            <person name="Ohta F."/>
            <person name="Oishi K."/>
            <person name="Rigoutsos I."/>
            <person name="Sano M."/>
            <person name="Sasaki A."/>
            <person name="Sasakura Y."/>
            <person name="Shoguchi E."/>
            <person name="Shin-i T."/>
            <person name="Spagnuolo A."/>
            <person name="Stainier D."/>
            <person name="Suzuki M.M."/>
            <person name="Tassy O."/>
            <person name="Takatori N."/>
            <person name="Tokuoka M."/>
            <person name="Yagi K."/>
            <person name="Yoshizaki F."/>
            <person name="Wada S."/>
            <person name="Zhang C."/>
            <person name="Hyatt P.D."/>
            <person name="Larimer F."/>
            <person name="Detter C."/>
            <person name="Doggett N."/>
            <person name="Glavina T."/>
            <person name="Hawkins T."/>
            <person name="Richardson P."/>
            <person name="Lucas S."/>
            <person name="Kohara Y."/>
            <person name="Levine M."/>
            <person name="Satoh N."/>
            <person name="Rokhsar D.S."/>
        </authorList>
    </citation>
    <scope>NUCLEOTIDE SEQUENCE [LARGE SCALE GENOMIC DNA]</scope>
</reference>
<dbReference type="InterPro" id="IPR036383">
    <property type="entry name" value="TSP1_rpt_sf"/>
</dbReference>
<dbReference type="PROSITE" id="PS50092">
    <property type="entry name" value="TSP1"/>
    <property type="match status" value="3"/>
</dbReference>
<dbReference type="InterPro" id="IPR000884">
    <property type="entry name" value="TSP1_rpt"/>
</dbReference>
<evidence type="ECO:0000256" key="5">
    <source>
        <dbReference type="ARBA" id="ARBA00023157"/>
    </source>
</evidence>